<dbReference type="Pfam" id="PF00805">
    <property type="entry name" value="Pentapeptide"/>
    <property type="match status" value="1"/>
</dbReference>
<dbReference type="RefSeq" id="WP_035569185.1">
    <property type="nucleotide sequence ID" value="NZ_ARYH01000001.1"/>
</dbReference>
<gene>
    <name evidence="1" type="ORF">HAD_02240</name>
</gene>
<accession>A0A069E8N9</accession>
<protein>
    <submittedName>
        <fullName evidence="1">Putative low-complexity protein</fullName>
    </submittedName>
</protein>
<dbReference type="Proteomes" id="UP000027446">
    <property type="component" value="Unassembled WGS sequence"/>
</dbReference>
<dbReference type="InterPro" id="IPR001646">
    <property type="entry name" value="5peptide_repeat"/>
</dbReference>
<proteinExistence type="predicted"/>
<keyword evidence="2" id="KW-1185">Reference proteome</keyword>
<comment type="caution">
    <text evidence="1">The sequence shown here is derived from an EMBL/GenBank/DDBJ whole genome shotgun (WGS) entry which is preliminary data.</text>
</comment>
<dbReference type="AlphaFoldDB" id="A0A069E8N9"/>
<name>A0A069E8N9_9PROT</name>
<reference evidence="1 2" key="1">
    <citation type="journal article" date="2014" name="Antonie Van Leeuwenhoek">
        <title>Hyphomonas beringensis sp. nov. and Hyphomonas chukchiensis sp. nov., isolated from surface seawater of the Bering Sea and Chukchi Sea.</title>
        <authorList>
            <person name="Li C."/>
            <person name="Lai Q."/>
            <person name="Li G."/>
            <person name="Dong C."/>
            <person name="Wang J."/>
            <person name="Liao Y."/>
            <person name="Shao Z."/>
        </authorList>
    </citation>
    <scope>NUCLEOTIDE SEQUENCE [LARGE SCALE GENOMIC DNA]</scope>
    <source>
        <strain evidence="1 2">MHS-3</strain>
    </source>
</reference>
<dbReference type="EMBL" id="ARYH01000001">
    <property type="protein sequence ID" value="KCZ84461.1"/>
    <property type="molecule type" value="Genomic_DNA"/>
</dbReference>
<evidence type="ECO:0000313" key="1">
    <source>
        <dbReference type="EMBL" id="KCZ84461.1"/>
    </source>
</evidence>
<sequence>MFLKIDQIIDAPTDNPLELAKVAGCDPKQFFRGASFQGVDVRGLDLSAMDLTGADFTGIVADMSTKAPKEHLTEIREKAFLSLFFSLEPVVTEKNYFDHYADLELIRQFAEELRIGVPEVVSRYFQDEEPEFRSLTTQSFKDPRAVANKALLKEVKRLGLYSRLTPFLSLEFEISAPNNKPPTDEVEIFSIGLESGYEIELIGGRQILVFRSDSGAEFDTTLDLVFSTKAIPRRDKGIELRIQTEEGKVRVDIQKIDGRNIRLPEIRVKREK</sequence>
<organism evidence="1 2">
    <name type="scientific">Hyphomonas adhaerens MHS-3</name>
    <dbReference type="NCBI Taxonomy" id="1280949"/>
    <lineage>
        <taxon>Bacteria</taxon>
        <taxon>Pseudomonadati</taxon>
        <taxon>Pseudomonadota</taxon>
        <taxon>Alphaproteobacteria</taxon>
        <taxon>Hyphomonadales</taxon>
        <taxon>Hyphomonadaceae</taxon>
        <taxon>Hyphomonas</taxon>
    </lineage>
</organism>
<evidence type="ECO:0000313" key="2">
    <source>
        <dbReference type="Proteomes" id="UP000027446"/>
    </source>
</evidence>